<keyword evidence="4" id="KW-1185">Reference proteome</keyword>
<reference evidence="4" key="1">
    <citation type="journal article" date="2019" name="Int. J. Syst. Evol. Microbiol.">
        <title>The Global Catalogue of Microorganisms (GCM) 10K type strain sequencing project: providing services to taxonomists for standard genome sequencing and annotation.</title>
        <authorList>
            <consortium name="The Broad Institute Genomics Platform"/>
            <consortium name="The Broad Institute Genome Sequencing Center for Infectious Disease"/>
            <person name="Wu L."/>
            <person name="Ma J."/>
        </authorList>
    </citation>
    <scope>NUCLEOTIDE SEQUENCE [LARGE SCALE GENOMIC DNA]</scope>
    <source>
        <strain evidence="4">JCM 14559</strain>
    </source>
</reference>
<organism evidence="3 4">
    <name type="scientific">Kitasatospora saccharophila</name>
    <dbReference type="NCBI Taxonomy" id="407973"/>
    <lineage>
        <taxon>Bacteria</taxon>
        <taxon>Bacillati</taxon>
        <taxon>Actinomycetota</taxon>
        <taxon>Actinomycetes</taxon>
        <taxon>Kitasatosporales</taxon>
        <taxon>Streptomycetaceae</taxon>
        <taxon>Kitasatospora</taxon>
    </lineage>
</organism>
<feature type="transmembrane region" description="Helical" evidence="2">
    <location>
        <begin position="248"/>
        <end position="268"/>
    </location>
</feature>
<accession>A0ABP5JL17</accession>
<gene>
    <name evidence="3" type="ORF">GCM10009759_62790</name>
</gene>
<name>A0ABP5JL17_9ACTN</name>
<dbReference type="Proteomes" id="UP001500897">
    <property type="component" value="Unassembled WGS sequence"/>
</dbReference>
<evidence type="ECO:0000313" key="4">
    <source>
        <dbReference type="Proteomes" id="UP001500897"/>
    </source>
</evidence>
<protein>
    <submittedName>
        <fullName evidence="3">Uncharacterized protein</fullName>
    </submittedName>
</protein>
<feature type="region of interest" description="Disordered" evidence="1">
    <location>
        <begin position="1"/>
        <end position="25"/>
    </location>
</feature>
<evidence type="ECO:0000313" key="3">
    <source>
        <dbReference type="EMBL" id="GAA2116892.1"/>
    </source>
</evidence>
<proteinExistence type="predicted"/>
<sequence length="269" mass="26239">MVRPSSPFRAGPRGVPDRARPPGAAFGKATVALPVRAGAGASGPPPGRAGGGCSVPAMVNGTAVGGTATDGPAARTAAPGAVVLVLAAAAGGWGFGAAADGASWADGLRGALRGDGLAVFAGYGTAVLAGSLLRTVTPKYRSRPVGAVWAGAALALLFGALVALLAWPVAEIAPASSHDPVSQRDPGFLYPLWLASTLLAPALATAGVRMGLPLAPQRAAASGASGAEAAGPAAPRLRLPAEDTVRRGVLRGLAWGAPLLVLLLLVSAL</sequence>
<evidence type="ECO:0000256" key="2">
    <source>
        <dbReference type="SAM" id="Phobius"/>
    </source>
</evidence>
<feature type="transmembrane region" description="Helical" evidence="2">
    <location>
        <begin position="116"/>
        <end position="133"/>
    </location>
</feature>
<keyword evidence="2" id="KW-1133">Transmembrane helix</keyword>
<feature type="transmembrane region" description="Helical" evidence="2">
    <location>
        <begin position="188"/>
        <end position="208"/>
    </location>
</feature>
<evidence type="ECO:0000256" key="1">
    <source>
        <dbReference type="SAM" id="MobiDB-lite"/>
    </source>
</evidence>
<feature type="transmembrane region" description="Helical" evidence="2">
    <location>
        <begin position="77"/>
        <end position="96"/>
    </location>
</feature>
<comment type="caution">
    <text evidence="3">The sequence shown here is derived from an EMBL/GenBank/DDBJ whole genome shotgun (WGS) entry which is preliminary data.</text>
</comment>
<keyword evidence="2" id="KW-0812">Transmembrane</keyword>
<keyword evidence="2" id="KW-0472">Membrane</keyword>
<feature type="transmembrane region" description="Helical" evidence="2">
    <location>
        <begin position="145"/>
        <end position="168"/>
    </location>
</feature>
<dbReference type="EMBL" id="BAAANS010000056">
    <property type="protein sequence ID" value="GAA2116892.1"/>
    <property type="molecule type" value="Genomic_DNA"/>
</dbReference>